<sequence>MPITIADVATRAGVSKTTVSRVLNGKGEVHVRTADRVRAVISDLGYVPSARAVGLARGRTRVVGMLVPALTWPWMGEVLQGAADVVEAAGYGMLLFTCTHGDESMRRFASQVSAKSFDGLLVVEPEGTLDYITELHRRGLPVILIDDRGHQPGFPSVRTTNEEGARAAATHLLALGRRRPLVITGLRQFGCTRERLAGFAGAYADAGVPIEPDRVVEGDFTFECGRAAVRRLLADGVPFDAVFAHNDLSAAGALQALRDAGRRVPQDVAVVGFDDLPLAGHTHPPLSSVRQPLREMGTAAARLLIGHLTGTPLPDTPTVIPTGFTARDSTGAGDPTNADDPTAPDSTVAREPTGARVT</sequence>
<dbReference type="Pfam" id="PF13377">
    <property type="entry name" value="Peripla_BP_3"/>
    <property type="match status" value="1"/>
</dbReference>
<keyword evidence="2" id="KW-0238">DNA-binding</keyword>
<organism evidence="7 8">
    <name type="scientific">Micromonospora tulbaghiae</name>
    <dbReference type="NCBI Taxonomy" id="479978"/>
    <lineage>
        <taxon>Bacteria</taxon>
        <taxon>Bacillati</taxon>
        <taxon>Actinomycetota</taxon>
        <taxon>Actinomycetes</taxon>
        <taxon>Micromonosporales</taxon>
        <taxon>Micromonosporaceae</taxon>
        <taxon>Micromonospora</taxon>
    </lineage>
</organism>
<dbReference type="Pfam" id="PF00356">
    <property type="entry name" value="LacI"/>
    <property type="match status" value="1"/>
</dbReference>
<dbReference type="AlphaFoldDB" id="A0A386WI21"/>
<evidence type="ECO:0000313" key="7">
    <source>
        <dbReference type="EMBL" id="AYF27683.1"/>
    </source>
</evidence>
<dbReference type="Gene3D" id="3.40.50.2300">
    <property type="match status" value="2"/>
</dbReference>
<dbReference type="SUPFAM" id="SSF47413">
    <property type="entry name" value="lambda repressor-like DNA-binding domains"/>
    <property type="match status" value="1"/>
</dbReference>
<dbReference type="InterPro" id="IPR001387">
    <property type="entry name" value="Cro/C1-type_HTH"/>
</dbReference>
<reference evidence="7 8" key="1">
    <citation type="submission" date="2017-10" db="EMBL/GenBank/DDBJ databases">
        <title>Integration of genomic and chemical information greatly accelerates assignment of the full stereostructure of myelolactone, a potent inhibitor of myeloma from a marine-derived Micromonospora.</title>
        <authorList>
            <person name="Kim M.C."/>
            <person name="Machado H."/>
            <person name="Jensen P.R."/>
            <person name="Fenical W."/>
        </authorList>
    </citation>
    <scope>NUCLEOTIDE SEQUENCE [LARGE SCALE GENOMIC DNA]</scope>
    <source>
        <strain evidence="7 8">CNY-010</strain>
    </source>
</reference>
<evidence type="ECO:0000313" key="8">
    <source>
        <dbReference type="Proteomes" id="UP000267804"/>
    </source>
</evidence>
<keyword evidence="1" id="KW-0805">Transcription regulation</keyword>
<evidence type="ECO:0000256" key="2">
    <source>
        <dbReference type="ARBA" id="ARBA00023125"/>
    </source>
</evidence>
<feature type="region of interest" description="Disordered" evidence="4">
    <location>
        <begin position="322"/>
        <end position="358"/>
    </location>
</feature>
<dbReference type="Gene3D" id="1.10.260.40">
    <property type="entry name" value="lambda repressor-like DNA-binding domains"/>
    <property type="match status" value="1"/>
</dbReference>
<evidence type="ECO:0000259" key="6">
    <source>
        <dbReference type="PROSITE" id="PS50943"/>
    </source>
</evidence>
<dbReference type="GO" id="GO:0000976">
    <property type="term" value="F:transcription cis-regulatory region binding"/>
    <property type="evidence" value="ECO:0007669"/>
    <property type="project" value="TreeGrafter"/>
</dbReference>
<feature type="domain" description="HTH lacI-type" evidence="5">
    <location>
        <begin position="3"/>
        <end position="57"/>
    </location>
</feature>
<dbReference type="CDD" id="cd06267">
    <property type="entry name" value="PBP1_LacI_sugar_binding-like"/>
    <property type="match status" value="1"/>
</dbReference>
<evidence type="ECO:0000256" key="4">
    <source>
        <dbReference type="SAM" id="MobiDB-lite"/>
    </source>
</evidence>
<dbReference type="InterPro" id="IPR028082">
    <property type="entry name" value="Peripla_BP_I"/>
</dbReference>
<dbReference type="SMART" id="SM00354">
    <property type="entry name" value="HTH_LACI"/>
    <property type="match status" value="1"/>
</dbReference>
<dbReference type="KEGG" id="mtua:CSH63_09595"/>
<dbReference type="PANTHER" id="PTHR30146">
    <property type="entry name" value="LACI-RELATED TRANSCRIPTIONAL REPRESSOR"/>
    <property type="match status" value="1"/>
</dbReference>
<dbReference type="RefSeq" id="WP_120569958.1">
    <property type="nucleotide sequence ID" value="NZ_CP024087.1"/>
</dbReference>
<evidence type="ECO:0000256" key="3">
    <source>
        <dbReference type="ARBA" id="ARBA00023163"/>
    </source>
</evidence>
<accession>A0A386WI21</accession>
<dbReference type="Proteomes" id="UP000267804">
    <property type="component" value="Chromosome"/>
</dbReference>
<protein>
    <submittedName>
        <fullName evidence="7">LacI family transcriptional regulator</fullName>
    </submittedName>
</protein>
<dbReference type="InterPro" id="IPR010982">
    <property type="entry name" value="Lambda_DNA-bd_dom_sf"/>
</dbReference>
<dbReference type="PANTHER" id="PTHR30146:SF109">
    <property type="entry name" value="HTH-TYPE TRANSCRIPTIONAL REGULATOR GALS"/>
    <property type="match status" value="1"/>
</dbReference>
<name>A0A386WI21_9ACTN</name>
<dbReference type="GO" id="GO:0003700">
    <property type="term" value="F:DNA-binding transcription factor activity"/>
    <property type="evidence" value="ECO:0007669"/>
    <property type="project" value="TreeGrafter"/>
</dbReference>
<evidence type="ECO:0000259" key="5">
    <source>
        <dbReference type="PROSITE" id="PS50932"/>
    </source>
</evidence>
<gene>
    <name evidence="7" type="ORF">CSH63_09595</name>
</gene>
<dbReference type="InterPro" id="IPR046335">
    <property type="entry name" value="LacI/GalR-like_sensor"/>
</dbReference>
<feature type="compositionally biased region" description="Low complexity" evidence="4">
    <location>
        <begin position="332"/>
        <end position="347"/>
    </location>
</feature>
<proteinExistence type="predicted"/>
<dbReference type="EMBL" id="CP024087">
    <property type="protein sequence ID" value="AYF27683.1"/>
    <property type="molecule type" value="Genomic_DNA"/>
</dbReference>
<keyword evidence="3" id="KW-0804">Transcription</keyword>
<dbReference type="PROSITE" id="PS00356">
    <property type="entry name" value="HTH_LACI_1"/>
    <property type="match status" value="1"/>
</dbReference>
<feature type="domain" description="HTH cro/C1-type" evidence="6">
    <location>
        <begin position="3"/>
        <end position="47"/>
    </location>
</feature>
<dbReference type="PRINTS" id="PR00036">
    <property type="entry name" value="HTHLACI"/>
</dbReference>
<dbReference type="InterPro" id="IPR000843">
    <property type="entry name" value="HTH_LacI"/>
</dbReference>
<dbReference type="CDD" id="cd01392">
    <property type="entry name" value="HTH_LacI"/>
    <property type="match status" value="1"/>
</dbReference>
<dbReference type="PROSITE" id="PS50943">
    <property type="entry name" value="HTH_CROC1"/>
    <property type="match status" value="1"/>
</dbReference>
<dbReference type="SUPFAM" id="SSF53822">
    <property type="entry name" value="Periplasmic binding protein-like I"/>
    <property type="match status" value="1"/>
</dbReference>
<dbReference type="PROSITE" id="PS50932">
    <property type="entry name" value="HTH_LACI_2"/>
    <property type="match status" value="1"/>
</dbReference>
<evidence type="ECO:0000256" key="1">
    <source>
        <dbReference type="ARBA" id="ARBA00023015"/>
    </source>
</evidence>